<dbReference type="InterPro" id="IPR022053">
    <property type="entry name" value="DUF3613"/>
</dbReference>
<evidence type="ECO:0000313" key="3">
    <source>
        <dbReference type="Proteomes" id="UP000288983"/>
    </source>
</evidence>
<keyword evidence="1" id="KW-0732">Signal</keyword>
<dbReference type="RefSeq" id="WP_128321456.1">
    <property type="nucleotide sequence ID" value="NZ_QJRG01000033.1"/>
</dbReference>
<dbReference type="Proteomes" id="UP000288983">
    <property type="component" value="Unassembled WGS sequence"/>
</dbReference>
<name>A0A443ZY34_9PSED</name>
<reference evidence="2 3" key="1">
    <citation type="submission" date="2018-06" db="EMBL/GenBank/DDBJ databases">
        <title>Bacteria isolated from soil of Wuhan.</title>
        <authorList>
            <person name="Wei X."/>
            <person name="Chunhua H."/>
        </authorList>
    </citation>
    <scope>NUCLEOTIDE SEQUENCE [LARGE SCALE GENOMIC DNA]</scope>
    <source>
        <strain evidence="3">xwS2</strain>
    </source>
</reference>
<feature type="chain" id="PRO_5019475946" evidence="1">
    <location>
        <begin position="21"/>
        <end position="87"/>
    </location>
</feature>
<proteinExistence type="predicted"/>
<dbReference type="Pfam" id="PF12266">
    <property type="entry name" value="DUF3613"/>
    <property type="match status" value="1"/>
</dbReference>
<protein>
    <submittedName>
        <fullName evidence="2">DUF3613 domain-containing protein</fullName>
    </submittedName>
</protein>
<gene>
    <name evidence="2" type="ORF">DM813_00390</name>
</gene>
<evidence type="ECO:0000256" key="1">
    <source>
        <dbReference type="SAM" id="SignalP"/>
    </source>
</evidence>
<dbReference type="EMBL" id="QJRG01000033">
    <property type="protein sequence ID" value="RWU26316.1"/>
    <property type="molecule type" value="Genomic_DNA"/>
</dbReference>
<accession>A0A443ZY34</accession>
<dbReference type="AlphaFoldDB" id="A0A443ZY34"/>
<feature type="signal peptide" evidence="1">
    <location>
        <begin position="1"/>
        <end position="20"/>
    </location>
</feature>
<sequence>MKPTLLLMLSLSALPWAAFAIEPGPSSKEQQATENWLQVQARNEQASKIPQTATPRERDQSMQRWLDSYRYEIPDFYRWEQGNSSSK</sequence>
<dbReference type="OrthoDB" id="7068897at2"/>
<comment type="caution">
    <text evidence="2">The sequence shown here is derived from an EMBL/GenBank/DDBJ whole genome shotgun (WGS) entry which is preliminary data.</text>
</comment>
<organism evidence="2 3">
    <name type="scientific">Pseudomonas alkylphenolica</name>
    <dbReference type="NCBI Taxonomy" id="237609"/>
    <lineage>
        <taxon>Bacteria</taxon>
        <taxon>Pseudomonadati</taxon>
        <taxon>Pseudomonadota</taxon>
        <taxon>Gammaproteobacteria</taxon>
        <taxon>Pseudomonadales</taxon>
        <taxon>Pseudomonadaceae</taxon>
        <taxon>Pseudomonas</taxon>
    </lineage>
</organism>
<evidence type="ECO:0000313" key="2">
    <source>
        <dbReference type="EMBL" id="RWU26316.1"/>
    </source>
</evidence>